<name>A0A3D2SMV7_9GAMM</name>
<organism evidence="3 4">
    <name type="scientific">Acinetobacter ursingii</name>
    <dbReference type="NCBI Taxonomy" id="108980"/>
    <lineage>
        <taxon>Bacteria</taxon>
        <taxon>Pseudomonadati</taxon>
        <taxon>Pseudomonadota</taxon>
        <taxon>Gammaproteobacteria</taxon>
        <taxon>Moraxellales</taxon>
        <taxon>Moraxellaceae</taxon>
        <taxon>Acinetobacter</taxon>
    </lineage>
</organism>
<dbReference type="EMBL" id="DPVE01000085">
    <property type="protein sequence ID" value="HCK29460.1"/>
    <property type="molecule type" value="Genomic_DNA"/>
</dbReference>
<dbReference type="InterPro" id="IPR014592">
    <property type="entry name" value="P-loop_UCP034888"/>
</dbReference>
<reference evidence="3 4" key="1">
    <citation type="journal article" date="2018" name="Nat. Biotechnol.">
        <title>A standardized bacterial taxonomy based on genome phylogeny substantially revises the tree of life.</title>
        <authorList>
            <person name="Parks D.H."/>
            <person name="Chuvochina M."/>
            <person name="Waite D.W."/>
            <person name="Rinke C."/>
            <person name="Skarshewski A."/>
            <person name="Chaumeil P.A."/>
            <person name="Hugenholtz P."/>
        </authorList>
    </citation>
    <scope>NUCLEOTIDE SEQUENCE [LARGE SCALE GENOMIC DNA]</scope>
    <source>
        <strain evidence="3">UBA9669</strain>
    </source>
</reference>
<dbReference type="Pfam" id="PF13175">
    <property type="entry name" value="AAA_15"/>
    <property type="match status" value="1"/>
</dbReference>
<dbReference type="Pfam" id="PF12476">
    <property type="entry name" value="DUF3696"/>
    <property type="match status" value="1"/>
</dbReference>
<dbReference type="Gene3D" id="3.40.50.300">
    <property type="entry name" value="P-loop containing nucleotide triphosphate hydrolases"/>
    <property type="match status" value="1"/>
</dbReference>
<evidence type="ECO:0000259" key="2">
    <source>
        <dbReference type="Pfam" id="PF13175"/>
    </source>
</evidence>
<sequence>MIKEITLINYKCFKQQNFELSNINLFFGLNGRGKSSVLQSILLMGQSVLEMNSLMDLIISSNFLTLGDFNDIKSTLSDDNFVKFQFKTDVEKMESFSFEYTSNPKLLDRGLLKEFELNGVKSSEELISDEGAVSLSSDNNKSINYKDDSRILNVFKNIHYISADRIGPRLYVNKFGVGSLDKAGSKGENSINILSSYSGKLNEIFFIDQVEPQDLTELCQIWLNYIFDGARIKINNDSESVLSLKINSKNSEKLYKSVNVGFGYSYVLSIVLTCLLSKENDILIFENPEAHLHPKAQSRLTHLFARLVENKVQLFIESHSEHILNGLRVTLASQESKINNDMISSYFFNENFQVEKLNIDQKGFINNWPKDFFDQTDIDNSLIFNYSRKL</sequence>
<dbReference type="InterPro" id="IPR051396">
    <property type="entry name" value="Bact_Antivir_Def_Nuclease"/>
</dbReference>
<accession>A0A3D2SMV7</accession>
<proteinExistence type="predicted"/>
<evidence type="ECO:0000313" key="4">
    <source>
        <dbReference type="Proteomes" id="UP000263596"/>
    </source>
</evidence>
<dbReference type="InterPro" id="IPR027417">
    <property type="entry name" value="P-loop_NTPase"/>
</dbReference>
<dbReference type="GO" id="GO:0016887">
    <property type="term" value="F:ATP hydrolysis activity"/>
    <property type="evidence" value="ECO:0007669"/>
    <property type="project" value="InterPro"/>
</dbReference>
<protein>
    <submittedName>
        <fullName evidence="3">DUF3696 domain-containing protein</fullName>
    </submittedName>
</protein>
<evidence type="ECO:0000313" key="3">
    <source>
        <dbReference type="EMBL" id="HCK29460.1"/>
    </source>
</evidence>
<feature type="domain" description="Endonuclease GajA/Old nuclease/RecF-like AAA" evidence="2">
    <location>
        <begin position="1"/>
        <end position="323"/>
    </location>
</feature>
<dbReference type="SUPFAM" id="SSF52540">
    <property type="entry name" value="P-loop containing nucleoside triphosphate hydrolases"/>
    <property type="match status" value="1"/>
</dbReference>
<dbReference type="PANTHER" id="PTHR43581">
    <property type="entry name" value="ATP/GTP PHOSPHATASE"/>
    <property type="match status" value="1"/>
</dbReference>
<feature type="domain" description="DUF3696" evidence="1">
    <location>
        <begin position="338"/>
        <end position="379"/>
    </location>
</feature>
<evidence type="ECO:0000259" key="1">
    <source>
        <dbReference type="Pfam" id="PF12476"/>
    </source>
</evidence>
<dbReference type="InterPro" id="IPR041685">
    <property type="entry name" value="AAA_GajA/Old/RecF-like"/>
</dbReference>
<dbReference type="GO" id="GO:0006302">
    <property type="term" value="P:double-strand break repair"/>
    <property type="evidence" value="ECO:0007669"/>
    <property type="project" value="InterPro"/>
</dbReference>
<dbReference type="RefSeq" id="WP_049174060.1">
    <property type="nucleotide sequence ID" value="NZ_BKFK01000012.1"/>
</dbReference>
<dbReference type="AlphaFoldDB" id="A0A3D2SMV7"/>
<dbReference type="PIRSF" id="PIRSF034888">
    <property type="entry name" value="P-loop_UCP034888"/>
    <property type="match status" value="1"/>
</dbReference>
<dbReference type="PANTHER" id="PTHR43581:SF2">
    <property type="entry name" value="EXCINUCLEASE ATPASE SUBUNIT"/>
    <property type="match status" value="1"/>
</dbReference>
<dbReference type="InterPro" id="IPR022532">
    <property type="entry name" value="DUF3696"/>
</dbReference>
<gene>
    <name evidence="3" type="ORF">DHW29_04220</name>
</gene>
<comment type="caution">
    <text evidence="3">The sequence shown here is derived from an EMBL/GenBank/DDBJ whole genome shotgun (WGS) entry which is preliminary data.</text>
</comment>
<dbReference type="Proteomes" id="UP000263596">
    <property type="component" value="Unassembled WGS sequence"/>
</dbReference>